<evidence type="ECO:0000256" key="2">
    <source>
        <dbReference type="ARBA" id="ARBA00022670"/>
    </source>
</evidence>
<gene>
    <name evidence="7" type="ORF">EVA68_06705</name>
</gene>
<dbReference type="GO" id="GO:0006508">
    <property type="term" value="P:proteolysis"/>
    <property type="evidence" value="ECO:0007669"/>
    <property type="project" value="UniProtKB-KW"/>
</dbReference>
<dbReference type="PANTHER" id="PTHR11757:SF19">
    <property type="entry name" value="PROLYL ENDOPEPTIDASE-LIKE"/>
    <property type="match status" value="1"/>
</dbReference>
<comment type="caution">
    <text evidence="7">The sequence shown here is derived from an EMBL/GenBank/DDBJ whole genome shotgun (WGS) entry which is preliminary data.</text>
</comment>
<accession>A0A520RZ92</accession>
<dbReference type="SUPFAM" id="SSF53474">
    <property type="entry name" value="alpha/beta-Hydrolases"/>
    <property type="match status" value="1"/>
</dbReference>
<evidence type="ECO:0000313" key="8">
    <source>
        <dbReference type="Proteomes" id="UP000316199"/>
    </source>
</evidence>
<feature type="domain" description="Peptidase S9 prolyl oligopeptidase catalytic" evidence="5">
    <location>
        <begin position="490"/>
        <end position="702"/>
    </location>
</feature>
<dbReference type="InterPro" id="IPR029058">
    <property type="entry name" value="AB_hydrolase_fold"/>
</dbReference>
<evidence type="ECO:0000313" key="7">
    <source>
        <dbReference type="EMBL" id="RZO75550.1"/>
    </source>
</evidence>
<feature type="domain" description="Peptidase S9A N-terminal" evidence="6">
    <location>
        <begin position="27"/>
        <end position="426"/>
    </location>
</feature>
<evidence type="ECO:0000256" key="1">
    <source>
        <dbReference type="ARBA" id="ARBA00005228"/>
    </source>
</evidence>
<dbReference type="Pfam" id="PF02897">
    <property type="entry name" value="Peptidase_S9_N"/>
    <property type="match status" value="1"/>
</dbReference>
<dbReference type="EMBL" id="SHAG01000031">
    <property type="protein sequence ID" value="RZO75550.1"/>
    <property type="molecule type" value="Genomic_DNA"/>
</dbReference>
<reference evidence="7 8" key="1">
    <citation type="submission" date="2019-02" db="EMBL/GenBank/DDBJ databases">
        <title>Prokaryotic population dynamics and viral predation in marine succession experiment using metagenomics: the confinement effect.</title>
        <authorList>
            <person name="Haro-Moreno J.M."/>
            <person name="Rodriguez-Valera F."/>
            <person name="Lopez-Perez M."/>
        </authorList>
    </citation>
    <scope>NUCLEOTIDE SEQUENCE [LARGE SCALE GENOMIC DNA]</scope>
    <source>
        <strain evidence="7">MED-G157</strain>
    </source>
</reference>
<dbReference type="SUPFAM" id="SSF50993">
    <property type="entry name" value="Peptidase/esterase 'gauge' domain"/>
    <property type="match status" value="1"/>
</dbReference>
<dbReference type="GO" id="GO:0004252">
    <property type="term" value="F:serine-type endopeptidase activity"/>
    <property type="evidence" value="ECO:0007669"/>
    <property type="project" value="InterPro"/>
</dbReference>
<dbReference type="InterPro" id="IPR051543">
    <property type="entry name" value="Serine_Peptidase_S9A"/>
</dbReference>
<dbReference type="PRINTS" id="PR00862">
    <property type="entry name" value="PROLIGOPTASE"/>
</dbReference>
<protein>
    <submittedName>
        <fullName evidence="7">S9 family peptidase</fullName>
    </submittedName>
</protein>
<dbReference type="InterPro" id="IPR002470">
    <property type="entry name" value="Peptidase_S9A"/>
</dbReference>
<dbReference type="AlphaFoldDB" id="A0A520RZ92"/>
<dbReference type="Proteomes" id="UP000316199">
    <property type="component" value="Unassembled WGS sequence"/>
</dbReference>
<dbReference type="PROSITE" id="PS51257">
    <property type="entry name" value="PROKAR_LIPOPROTEIN"/>
    <property type="match status" value="1"/>
</dbReference>
<dbReference type="InterPro" id="IPR023302">
    <property type="entry name" value="Pept_S9A_N"/>
</dbReference>
<evidence type="ECO:0000259" key="6">
    <source>
        <dbReference type="Pfam" id="PF02897"/>
    </source>
</evidence>
<dbReference type="PANTHER" id="PTHR11757">
    <property type="entry name" value="PROTEASE FAMILY S9A OLIGOPEPTIDASE"/>
    <property type="match status" value="1"/>
</dbReference>
<evidence type="ECO:0000256" key="3">
    <source>
        <dbReference type="ARBA" id="ARBA00022801"/>
    </source>
</evidence>
<evidence type="ECO:0000259" key="5">
    <source>
        <dbReference type="Pfam" id="PF00326"/>
    </source>
</evidence>
<evidence type="ECO:0000256" key="4">
    <source>
        <dbReference type="ARBA" id="ARBA00022825"/>
    </source>
</evidence>
<dbReference type="InterPro" id="IPR001375">
    <property type="entry name" value="Peptidase_S9_cat"/>
</dbReference>
<keyword evidence="4" id="KW-0720">Serine protease</keyword>
<organism evidence="7 8">
    <name type="scientific">OM182 bacterium</name>
    <dbReference type="NCBI Taxonomy" id="2510334"/>
    <lineage>
        <taxon>Bacteria</taxon>
        <taxon>Pseudomonadati</taxon>
        <taxon>Pseudomonadota</taxon>
        <taxon>Gammaproteobacteria</taxon>
        <taxon>OMG group</taxon>
        <taxon>OM182 clade</taxon>
    </lineage>
</organism>
<dbReference type="Gene3D" id="2.130.10.120">
    <property type="entry name" value="Prolyl oligopeptidase, N-terminal domain"/>
    <property type="match status" value="1"/>
</dbReference>
<dbReference type="Pfam" id="PF00326">
    <property type="entry name" value="Peptidase_S9"/>
    <property type="match status" value="1"/>
</dbReference>
<sequence length="703" mass="81641">MRIFIIIIITLTMACSHEGDSIDTPVPPVAPMQQKILQHHGYDRLDEYYWIRDDFRQNEQVLKLLESENAYTNAVMKHTTELQQSLMHELSSRLPSVKKSVPIRRDGYLYFQEFLEDGQYPVYKRTLIDSLGETTLLDSNELSNGKIFYKIGNFSVSQDHKLLAFAEDEVSRGVFRIRIKNISENKYLADEILGVSSALAWASDNQTLFYVKKHPQTLLPYQVYRHKIEGGADNLVYEEIDKAFYTSIYLTRSKKYIAISNSSTDSSEILLVDAKDPTTSPKIFLKREVGHEYRIRHHDDYFYVLTNWNARNYRLMRVQANKIGTRQYWEEIIEHRNMVLIEDFEIFDDYLVLAERYQGLTRFRVINQNTSAERFISFSEPTYSAKIHANPNSQSTSLRYSYSSLTTPTSIFEYDLHTGESNLLQVDNIFGDFNDSNYRSERIVFKARDGIEVPISLVYRKDKFTSGYNAGYLHAYGAYGYSSQAAFQSRRLSLLDRGFVIAIIHVRGGEEMGRYWYDEGRLLRKKNTFNDFVDGTRALVKRRYINPEKVFAAGASAGGLLMGVVANEAPELYRGIIARVPFVDLVTTMLDESIPLTSGEYSEWGDPNQKRYFDYMLSYSPYDQVKAQMYPNMLVTTGLHDSRVQYFEPVKWVSRLRRLKRDKNLLLLHIDMNTGHHGASDNYFSFRRDALEYAFILDVLGKR</sequence>
<keyword evidence="3" id="KW-0378">Hydrolase</keyword>
<comment type="similarity">
    <text evidence="1">Belongs to the peptidase S9A family.</text>
</comment>
<name>A0A520RZ92_9GAMM</name>
<proteinExistence type="inferred from homology"/>
<dbReference type="Gene3D" id="3.40.50.1820">
    <property type="entry name" value="alpha/beta hydrolase"/>
    <property type="match status" value="1"/>
</dbReference>
<keyword evidence="2" id="KW-0645">Protease</keyword>